<dbReference type="PIRSF" id="PIRSF006324">
    <property type="entry name" value="LeuE"/>
    <property type="match status" value="1"/>
</dbReference>
<dbReference type="GO" id="GO:0005886">
    <property type="term" value="C:plasma membrane"/>
    <property type="evidence" value="ECO:0007669"/>
    <property type="project" value="UniProtKB-SubCell"/>
</dbReference>
<protein>
    <submittedName>
        <fullName evidence="7">RhtB family transporter</fullName>
    </submittedName>
</protein>
<keyword evidence="3 6" id="KW-0812">Transmembrane</keyword>
<feature type="transmembrane region" description="Helical" evidence="6">
    <location>
        <begin position="50"/>
        <end position="68"/>
    </location>
</feature>
<comment type="caution">
    <text evidence="7">The sequence shown here is derived from an EMBL/GenBank/DDBJ whole genome shotgun (WGS) entry which is preliminary data.</text>
</comment>
<dbReference type="PANTHER" id="PTHR30086">
    <property type="entry name" value="ARGININE EXPORTER PROTEIN ARGO"/>
    <property type="match status" value="1"/>
</dbReference>
<dbReference type="Proteomes" id="UP000636793">
    <property type="component" value="Unassembled WGS sequence"/>
</dbReference>
<keyword evidence="2" id="KW-1003">Cell membrane</keyword>
<keyword evidence="5 6" id="KW-0472">Membrane</keyword>
<comment type="subcellular location">
    <subcellularLocation>
        <location evidence="1">Cell membrane</location>
        <topology evidence="1">Multi-pass membrane protein</topology>
    </subcellularLocation>
</comment>
<evidence type="ECO:0000256" key="4">
    <source>
        <dbReference type="ARBA" id="ARBA00022989"/>
    </source>
</evidence>
<proteinExistence type="predicted"/>
<dbReference type="PANTHER" id="PTHR30086:SF20">
    <property type="entry name" value="ARGININE EXPORTER PROTEIN ARGO-RELATED"/>
    <property type="match status" value="1"/>
</dbReference>
<keyword evidence="4 6" id="KW-1133">Transmembrane helix</keyword>
<evidence type="ECO:0000256" key="3">
    <source>
        <dbReference type="ARBA" id="ARBA00022692"/>
    </source>
</evidence>
<name>A0A916TGP0_9MICO</name>
<keyword evidence="8" id="KW-1185">Reference proteome</keyword>
<evidence type="ECO:0000256" key="6">
    <source>
        <dbReference type="SAM" id="Phobius"/>
    </source>
</evidence>
<feature type="transmembrane region" description="Helical" evidence="6">
    <location>
        <begin position="186"/>
        <end position="203"/>
    </location>
</feature>
<evidence type="ECO:0000256" key="1">
    <source>
        <dbReference type="ARBA" id="ARBA00004651"/>
    </source>
</evidence>
<dbReference type="GO" id="GO:0015171">
    <property type="term" value="F:amino acid transmembrane transporter activity"/>
    <property type="evidence" value="ECO:0007669"/>
    <property type="project" value="TreeGrafter"/>
</dbReference>
<evidence type="ECO:0000313" key="8">
    <source>
        <dbReference type="Proteomes" id="UP000636793"/>
    </source>
</evidence>
<evidence type="ECO:0000256" key="2">
    <source>
        <dbReference type="ARBA" id="ARBA00022475"/>
    </source>
</evidence>
<dbReference type="Pfam" id="PF01810">
    <property type="entry name" value="LysE"/>
    <property type="match status" value="1"/>
</dbReference>
<dbReference type="EMBL" id="BMHI01000006">
    <property type="protein sequence ID" value="GGB43016.1"/>
    <property type="molecule type" value="Genomic_DNA"/>
</dbReference>
<organism evidence="7 8">
    <name type="scientific">Flexivirga endophytica</name>
    <dbReference type="NCBI Taxonomy" id="1849103"/>
    <lineage>
        <taxon>Bacteria</taxon>
        <taxon>Bacillati</taxon>
        <taxon>Actinomycetota</taxon>
        <taxon>Actinomycetes</taxon>
        <taxon>Micrococcales</taxon>
        <taxon>Dermacoccaceae</taxon>
        <taxon>Flexivirga</taxon>
    </lineage>
</organism>
<dbReference type="InterPro" id="IPR001123">
    <property type="entry name" value="LeuE-type"/>
</dbReference>
<dbReference type="AlphaFoldDB" id="A0A916TGP0"/>
<sequence length="206" mass="21198">MPTSNTLITFMGAALAVLLVPGPSVAYVMSRSIAHGRAAGLVSMLGLETGAMLHMCAAAGGVAALVAASHPVYAALRYGGAAYLVFLGIREIRAAVGPEGASAEGVVTRGRLYRDGVLVDLLNPKSALFFLAFLPQFVEPVRGSMSGQVMVLGCCFVVLAVVCDTSYALIAGSFSRRLKASVRAQLLVNRATGCVFIALGVFACAA</sequence>
<evidence type="ECO:0000313" key="7">
    <source>
        <dbReference type="EMBL" id="GGB43016.1"/>
    </source>
</evidence>
<accession>A0A916TGP0</accession>
<reference evidence="7" key="1">
    <citation type="journal article" date="2014" name="Int. J. Syst. Evol. Microbiol.">
        <title>Complete genome sequence of Corynebacterium casei LMG S-19264T (=DSM 44701T), isolated from a smear-ripened cheese.</title>
        <authorList>
            <consortium name="US DOE Joint Genome Institute (JGI-PGF)"/>
            <person name="Walter F."/>
            <person name="Albersmeier A."/>
            <person name="Kalinowski J."/>
            <person name="Ruckert C."/>
        </authorList>
    </citation>
    <scope>NUCLEOTIDE SEQUENCE</scope>
    <source>
        <strain evidence="7">CGMCC 1.15085</strain>
    </source>
</reference>
<gene>
    <name evidence="7" type="ORF">GCM10011492_37440</name>
</gene>
<evidence type="ECO:0000256" key="5">
    <source>
        <dbReference type="ARBA" id="ARBA00023136"/>
    </source>
</evidence>
<feature type="transmembrane region" description="Helical" evidence="6">
    <location>
        <begin position="150"/>
        <end position="174"/>
    </location>
</feature>
<reference evidence="7" key="2">
    <citation type="submission" date="2020-09" db="EMBL/GenBank/DDBJ databases">
        <authorList>
            <person name="Sun Q."/>
            <person name="Zhou Y."/>
        </authorList>
    </citation>
    <scope>NUCLEOTIDE SEQUENCE</scope>
    <source>
        <strain evidence="7">CGMCC 1.15085</strain>
    </source>
</reference>
<dbReference type="RefSeq" id="WP_188838593.1">
    <property type="nucleotide sequence ID" value="NZ_BMHI01000006.1"/>
</dbReference>